<gene>
    <name evidence="12" type="primary">galE</name>
    <name evidence="12" type="ORF">ACFL27_08140</name>
</gene>
<evidence type="ECO:0000313" key="13">
    <source>
        <dbReference type="Proteomes" id="UP001594351"/>
    </source>
</evidence>
<evidence type="ECO:0000256" key="10">
    <source>
        <dbReference type="RuleBase" id="RU366046"/>
    </source>
</evidence>
<keyword evidence="7 10" id="KW-0520">NAD</keyword>
<dbReference type="EMBL" id="JBHPBY010000078">
    <property type="protein sequence ID" value="MFC1850145.1"/>
    <property type="molecule type" value="Genomic_DNA"/>
</dbReference>
<dbReference type="GO" id="GO:0003978">
    <property type="term" value="F:UDP-glucose 4-epimerase activity"/>
    <property type="evidence" value="ECO:0007669"/>
    <property type="project" value="UniProtKB-EC"/>
</dbReference>
<protein>
    <recommendedName>
        <fullName evidence="6 10">UDP-glucose 4-epimerase</fullName>
        <ecNumber evidence="5 10">5.1.3.2</ecNumber>
    </recommendedName>
</protein>
<dbReference type="InterPro" id="IPR005886">
    <property type="entry name" value="UDP_G4E"/>
</dbReference>
<proteinExistence type="inferred from homology"/>
<evidence type="ECO:0000256" key="7">
    <source>
        <dbReference type="ARBA" id="ARBA00023027"/>
    </source>
</evidence>
<comment type="caution">
    <text evidence="12">The sequence shown here is derived from an EMBL/GenBank/DDBJ whole genome shotgun (WGS) entry which is preliminary data.</text>
</comment>
<feature type="domain" description="NAD-dependent epimerase/dehydratase" evidence="11">
    <location>
        <begin position="5"/>
        <end position="254"/>
    </location>
</feature>
<evidence type="ECO:0000256" key="3">
    <source>
        <dbReference type="ARBA" id="ARBA00004947"/>
    </source>
</evidence>
<dbReference type="CDD" id="cd05247">
    <property type="entry name" value="UDP_G4E_1_SDR_e"/>
    <property type="match status" value="1"/>
</dbReference>
<dbReference type="SUPFAM" id="SSF51735">
    <property type="entry name" value="NAD(P)-binding Rossmann-fold domains"/>
    <property type="match status" value="1"/>
</dbReference>
<evidence type="ECO:0000256" key="9">
    <source>
        <dbReference type="ARBA" id="ARBA00023277"/>
    </source>
</evidence>
<dbReference type="PANTHER" id="PTHR43725">
    <property type="entry name" value="UDP-GLUCOSE 4-EPIMERASE"/>
    <property type="match status" value="1"/>
</dbReference>
<dbReference type="NCBIfam" id="TIGR01179">
    <property type="entry name" value="galE"/>
    <property type="match status" value="1"/>
</dbReference>
<evidence type="ECO:0000256" key="2">
    <source>
        <dbReference type="ARBA" id="ARBA00001911"/>
    </source>
</evidence>
<evidence type="ECO:0000256" key="5">
    <source>
        <dbReference type="ARBA" id="ARBA00013189"/>
    </source>
</evidence>
<evidence type="ECO:0000256" key="8">
    <source>
        <dbReference type="ARBA" id="ARBA00023235"/>
    </source>
</evidence>
<organism evidence="12 13">
    <name type="scientific">candidate division CSSED10-310 bacterium</name>
    <dbReference type="NCBI Taxonomy" id="2855610"/>
    <lineage>
        <taxon>Bacteria</taxon>
        <taxon>Bacteria division CSSED10-310</taxon>
    </lineage>
</organism>
<evidence type="ECO:0000256" key="4">
    <source>
        <dbReference type="ARBA" id="ARBA00007637"/>
    </source>
</evidence>
<comment type="catalytic activity">
    <reaction evidence="1 10">
        <text>UDP-alpha-D-glucose = UDP-alpha-D-galactose</text>
        <dbReference type="Rhea" id="RHEA:22168"/>
        <dbReference type="ChEBI" id="CHEBI:58885"/>
        <dbReference type="ChEBI" id="CHEBI:66914"/>
        <dbReference type="EC" id="5.1.3.2"/>
    </reaction>
</comment>
<comment type="pathway">
    <text evidence="3 10">Carbohydrate metabolism; galactose metabolism.</text>
</comment>
<reference evidence="12 13" key="1">
    <citation type="submission" date="2024-09" db="EMBL/GenBank/DDBJ databases">
        <title>Laminarin stimulates single cell rates of sulfate reduction while oxygen inhibits transcriptomic activity in coastal marine sediment.</title>
        <authorList>
            <person name="Lindsay M."/>
            <person name="Orcutt B."/>
            <person name="Emerson D."/>
            <person name="Stepanauskas R."/>
            <person name="D'Angelo T."/>
        </authorList>
    </citation>
    <scope>NUCLEOTIDE SEQUENCE [LARGE SCALE GENOMIC DNA]</scope>
    <source>
        <strain evidence="12">SAG AM-311-K15</strain>
    </source>
</reference>
<evidence type="ECO:0000313" key="12">
    <source>
        <dbReference type="EMBL" id="MFC1850145.1"/>
    </source>
</evidence>
<keyword evidence="13" id="KW-1185">Reference proteome</keyword>
<comment type="cofactor">
    <cofactor evidence="2 10">
        <name>NAD(+)</name>
        <dbReference type="ChEBI" id="CHEBI:57540"/>
    </cofactor>
</comment>
<dbReference type="Gene3D" id="3.90.25.10">
    <property type="entry name" value="UDP-galactose 4-epimerase, domain 1"/>
    <property type="match status" value="1"/>
</dbReference>
<comment type="subunit">
    <text evidence="10">Homodimer.</text>
</comment>
<dbReference type="EC" id="5.1.3.2" evidence="5 10"/>
<keyword evidence="9 10" id="KW-0119">Carbohydrate metabolism</keyword>
<name>A0ABV6YVB4_UNCC1</name>
<accession>A0ABV6YVB4</accession>
<comment type="similarity">
    <text evidence="4 10">Belongs to the NAD(P)-dependent epimerase/dehydratase family.</text>
</comment>
<dbReference type="Gene3D" id="3.40.50.720">
    <property type="entry name" value="NAD(P)-binding Rossmann-like Domain"/>
    <property type="match status" value="1"/>
</dbReference>
<dbReference type="InterPro" id="IPR036291">
    <property type="entry name" value="NAD(P)-bd_dom_sf"/>
</dbReference>
<evidence type="ECO:0000259" key="11">
    <source>
        <dbReference type="Pfam" id="PF01370"/>
    </source>
</evidence>
<dbReference type="PANTHER" id="PTHR43725:SF53">
    <property type="entry name" value="UDP-ARABINOSE 4-EPIMERASE 1"/>
    <property type="match status" value="1"/>
</dbReference>
<sequence>MNKKVLVCGGAGYIGSHTARLLTKRGYEPVIMDNLTTGHKDALPPGSTFYQVDCRERHLVRQILEYEKIDTIFHFAACSIVAESTENPRKYFTNNLNGTLALLEAMLTTATKKIVFSSSAAVYGNPEEIPIPDSQALEPINPYGESKMFIEKVLERYATAYGIKAVSLRYFNACGAWPDGSQGEDHHPETHLIPLVLKTALKQRDKIQIYGEDYPTRDGTPIRDYIHITDLAEAHLLAREYMESFSAPKHYNLGNGAGFSVKEVVQAAAAVTGCSIPFEISPRRPGDPAILVADAQSASAELGWKPELTTMEEMIESAWEWHKRHPHGFTG</sequence>
<dbReference type="InterPro" id="IPR001509">
    <property type="entry name" value="Epimerase_deHydtase"/>
</dbReference>
<keyword evidence="8 10" id="KW-0413">Isomerase</keyword>
<evidence type="ECO:0000256" key="1">
    <source>
        <dbReference type="ARBA" id="ARBA00000083"/>
    </source>
</evidence>
<dbReference type="Pfam" id="PF01370">
    <property type="entry name" value="Epimerase"/>
    <property type="match status" value="1"/>
</dbReference>
<evidence type="ECO:0000256" key="6">
    <source>
        <dbReference type="ARBA" id="ARBA00018569"/>
    </source>
</evidence>
<dbReference type="Proteomes" id="UP001594351">
    <property type="component" value="Unassembled WGS sequence"/>
</dbReference>